<feature type="compositionally biased region" description="Basic and acidic residues" evidence="1">
    <location>
        <begin position="208"/>
        <end position="238"/>
    </location>
</feature>
<keyword evidence="2" id="KW-0812">Transmembrane</keyword>
<feature type="compositionally biased region" description="Basic and acidic residues" evidence="1">
    <location>
        <begin position="186"/>
        <end position="200"/>
    </location>
</feature>
<evidence type="ECO:0000313" key="5">
    <source>
        <dbReference type="Proteomes" id="UP000034301"/>
    </source>
</evidence>
<evidence type="ECO:0000256" key="2">
    <source>
        <dbReference type="SAM" id="Phobius"/>
    </source>
</evidence>
<reference evidence="4 5" key="1">
    <citation type="journal article" date="2015" name="Nature">
        <title>rRNA introns, odd ribosomes, and small enigmatic genomes across a large radiation of phyla.</title>
        <authorList>
            <person name="Brown C.T."/>
            <person name="Hug L.A."/>
            <person name="Thomas B.C."/>
            <person name="Sharon I."/>
            <person name="Castelle C.J."/>
            <person name="Singh A."/>
            <person name="Wilkins M.J."/>
            <person name="Williams K.H."/>
            <person name="Banfield J.F."/>
        </authorList>
    </citation>
    <scope>NUCLEOTIDE SEQUENCE [LARGE SCALE GENOMIC DNA]</scope>
</reference>
<evidence type="ECO:0000259" key="3">
    <source>
        <dbReference type="Pfam" id="PF18915"/>
    </source>
</evidence>
<dbReference type="InterPro" id="IPR043725">
    <property type="entry name" value="DUF5667"/>
</dbReference>
<evidence type="ECO:0000256" key="1">
    <source>
        <dbReference type="SAM" id="MobiDB-lite"/>
    </source>
</evidence>
<protein>
    <submittedName>
        <fullName evidence="4">Ran-binding protein</fullName>
    </submittedName>
</protein>
<keyword evidence="2" id="KW-1133">Transmembrane helix</keyword>
<dbReference type="AlphaFoldDB" id="A0A0G0TYU8"/>
<feature type="transmembrane region" description="Helical" evidence="2">
    <location>
        <begin position="59"/>
        <end position="79"/>
    </location>
</feature>
<organism evidence="4 5">
    <name type="scientific">Candidatus Nomurabacteria bacterium GW2011_GWF2_40_12</name>
    <dbReference type="NCBI Taxonomy" id="1618776"/>
    <lineage>
        <taxon>Bacteria</taxon>
        <taxon>Candidatus Nomuraibacteriota</taxon>
    </lineage>
</organism>
<evidence type="ECO:0000313" key="4">
    <source>
        <dbReference type="EMBL" id="KKR43107.1"/>
    </source>
</evidence>
<dbReference type="EMBL" id="LBYC01000008">
    <property type="protein sequence ID" value="KKR43107.1"/>
    <property type="molecule type" value="Genomic_DNA"/>
</dbReference>
<feature type="region of interest" description="Disordered" evidence="1">
    <location>
        <begin position="314"/>
        <end position="336"/>
    </location>
</feature>
<accession>A0A0G0TYU8</accession>
<dbReference type="Proteomes" id="UP000034301">
    <property type="component" value="Unassembled WGS sequence"/>
</dbReference>
<sequence length="336" mass="38376">MKDEKLKIGIKEIKEIKMTALEKERILKSVIHSPVSYEQPIKSPWTIFSLFSVIHKNRLVYYGFVFSLAVVLGGGAVFASGNSLPGNVFYPLKVSIVEPIHSAFTFSPKKKAQYESNLATKRMIEAETLKSQGKLDKAKEERLSLLLEDHTKAFNKAIEGNDDDDDAITNFQAGLNAHARVLELMNERDDKSEKQEKNNKVSDTARAGADKIKDTLKEREDNNKEKNEDKNEERKKHVREIIDGTVRELDNHTSVDVSPDRQTIIDNTHKTLEEANRYLKEADEEDEKGDAKEAYFRLLDSESSAKEAGIFLKSGLKFKDREKEEEKRNEDQEEKD</sequence>
<feature type="region of interest" description="Disordered" evidence="1">
    <location>
        <begin position="186"/>
        <end position="238"/>
    </location>
</feature>
<comment type="caution">
    <text evidence="4">The sequence shown here is derived from an EMBL/GenBank/DDBJ whole genome shotgun (WGS) entry which is preliminary data.</text>
</comment>
<gene>
    <name evidence="4" type="ORF">UT78_C0008G0039</name>
</gene>
<keyword evidence="2" id="KW-0472">Membrane</keyword>
<dbReference type="Pfam" id="PF18915">
    <property type="entry name" value="DUF5667"/>
    <property type="match status" value="1"/>
</dbReference>
<proteinExistence type="predicted"/>
<name>A0A0G0TYU8_9BACT</name>
<feature type="compositionally biased region" description="Basic and acidic residues" evidence="1">
    <location>
        <begin position="317"/>
        <end position="330"/>
    </location>
</feature>
<feature type="domain" description="DUF5667" evidence="3">
    <location>
        <begin position="83"/>
        <end position="180"/>
    </location>
</feature>